<proteinExistence type="predicted"/>
<comment type="caution">
    <text evidence="7">The sequence shown here is derived from an EMBL/GenBank/DDBJ whole genome shotgun (WGS) entry which is preliminary data.</text>
</comment>
<feature type="region of interest" description="Disordered" evidence="5">
    <location>
        <begin position="352"/>
        <end position="568"/>
    </location>
</feature>
<keyword evidence="1" id="KW-0479">Metal-binding</keyword>
<keyword evidence="8" id="KW-1185">Reference proteome</keyword>
<organism evidence="7 8">
    <name type="scientific">Phytophthora fragariaefolia</name>
    <dbReference type="NCBI Taxonomy" id="1490495"/>
    <lineage>
        <taxon>Eukaryota</taxon>
        <taxon>Sar</taxon>
        <taxon>Stramenopiles</taxon>
        <taxon>Oomycota</taxon>
        <taxon>Peronosporomycetes</taxon>
        <taxon>Peronosporales</taxon>
        <taxon>Peronosporaceae</taxon>
        <taxon>Phytophthora</taxon>
    </lineage>
</organism>
<feature type="compositionally biased region" description="Polar residues" evidence="5">
    <location>
        <begin position="731"/>
        <end position="741"/>
    </location>
</feature>
<dbReference type="InterPro" id="IPR013083">
    <property type="entry name" value="Znf_RING/FYVE/PHD"/>
</dbReference>
<feature type="compositionally biased region" description="Basic and acidic residues" evidence="5">
    <location>
        <begin position="628"/>
        <end position="653"/>
    </location>
</feature>
<dbReference type="Proteomes" id="UP001165121">
    <property type="component" value="Unassembled WGS sequence"/>
</dbReference>
<evidence type="ECO:0000256" key="1">
    <source>
        <dbReference type="ARBA" id="ARBA00022723"/>
    </source>
</evidence>
<dbReference type="SMART" id="SM00064">
    <property type="entry name" value="FYVE"/>
    <property type="match status" value="1"/>
</dbReference>
<keyword evidence="3" id="KW-0862">Zinc</keyword>
<dbReference type="EMBL" id="BSXT01000235">
    <property type="protein sequence ID" value="GMF21752.1"/>
    <property type="molecule type" value="Genomic_DNA"/>
</dbReference>
<feature type="region of interest" description="Disordered" evidence="5">
    <location>
        <begin position="578"/>
        <end position="597"/>
    </location>
</feature>
<dbReference type="InterPro" id="IPR017455">
    <property type="entry name" value="Znf_FYVE-rel"/>
</dbReference>
<feature type="domain" description="FYVE-type" evidence="6">
    <location>
        <begin position="288"/>
        <end position="349"/>
    </location>
</feature>
<feature type="region of interest" description="Disordered" evidence="5">
    <location>
        <begin position="704"/>
        <end position="785"/>
    </location>
</feature>
<reference evidence="7" key="1">
    <citation type="submission" date="2023-04" db="EMBL/GenBank/DDBJ databases">
        <title>Phytophthora fragariaefolia NBRC 109709.</title>
        <authorList>
            <person name="Ichikawa N."/>
            <person name="Sato H."/>
            <person name="Tonouchi N."/>
        </authorList>
    </citation>
    <scope>NUCLEOTIDE SEQUENCE</scope>
    <source>
        <strain evidence="7">NBRC 109709</strain>
    </source>
</reference>
<dbReference type="Gene3D" id="3.30.530.20">
    <property type="match status" value="1"/>
</dbReference>
<dbReference type="Gene3D" id="3.30.40.10">
    <property type="entry name" value="Zinc/RING finger domain, C3HC4 (zinc finger)"/>
    <property type="match status" value="1"/>
</dbReference>
<protein>
    <submittedName>
        <fullName evidence="7">Unnamed protein product</fullName>
    </submittedName>
</protein>
<dbReference type="InterPro" id="IPR052727">
    <property type="entry name" value="Rab4/Rab5_effector"/>
</dbReference>
<dbReference type="PANTHER" id="PTHR13510">
    <property type="entry name" value="FYVE-FINGER-CONTAINING RAB5 EFFECTOR PROTEIN RABENOSYN-5-RELATED"/>
    <property type="match status" value="1"/>
</dbReference>
<evidence type="ECO:0000313" key="8">
    <source>
        <dbReference type="Proteomes" id="UP001165121"/>
    </source>
</evidence>
<keyword evidence="2 4" id="KW-0863">Zinc-finger</keyword>
<dbReference type="InterPro" id="IPR011011">
    <property type="entry name" value="Znf_FYVE_PHD"/>
</dbReference>
<dbReference type="SUPFAM" id="SSF57903">
    <property type="entry name" value="FYVE/PHD zinc finger"/>
    <property type="match status" value="1"/>
</dbReference>
<gene>
    <name evidence="7" type="ORF">Pfra01_000299300</name>
</gene>
<evidence type="ECO:0000256" key="5">
    <source>
        <dbReference type="SAM" id="MobiDB-lite"/>
    </source>
</evidence>
<feature type="region of interest" description="Disordered" evidence="5">
    <location>
        <begin position="628"/>
        <end position="664"/>
    </location>
</feature>
<feature type="compositionally biased region" description="Low complexity" evidence="5">
    <location>
        <begin position="528"/>
        <end position="538"/>
    </location>
</feature>
<dbReference type="PROSITE" id="PS50178">
    <property type="entry name" value="ZF_FYVE"/>
    <property type="match status" value="1"/>
</dbReference>
<dbReference type="SUPFAM" id="SSF55961">
    <property type="entry name" value="Bet v1-like"/>
    <property type="match status" value="1"/>
</dbReference>
<feature type="compositionally biased region" description="Basic and acidic residues" evidence="5">
    <location>
        <begin position="492"/>
        <end position="507"/>
    </location>
</feature>
<dbReference type="AlphaFoldDB" id="A0A9W6TX63"/>
<dbReference type="Pfam" id="PF01363">
    <property type="entry name" value="FYVE"/>
    <property type="match status" value="1"/>
</dbReference>
<sequence length="899" mass="102004">MTKQLPLPPRFFQCPELSEREEHYLVGKARESAKALVDATRNMEGPVRWEEAGMHRGVQMYKGEARYPESVVGEAITYGCGATTLQSTLDEVADFFDLSTDAKVREFVAFNADMLDAQLLYVIRDPGVLNDPKYKGRTARSGTSKMLNANQVTVKWFAQEMPSKLLKNRDFLTVECQSTFMDVSGRRGWVRSYHSIKLPCCPELGAYSLVRGSVYHTGHVFVESERPGFLDVIYSAQVNMKGSMKVPAPLFMTIQKKRLSSIADLQRMITRRRLGAQRFLGDLELVPKSQRTRCNLCSTKFGLITRKARCRKCGEVVCSSSCSTEWEVSIPGQGVRKVRVCSKCAQNTDPSVFEDLPPSEQYSESNSAHEDDNMPLMSVRAPGYQYERYDRSDTGSSPRTRSGRRQPSYGQPSLDSDKYVSQRRQNSGRRGPYNDSYEESYSQESYQDPDPEYPRTVEMPGTEYVALSLDSERYTNESDDYEDYPPSRRRHREDSRKYDPRNPDMYDHQTYGMSPPPHRDQEQRRALQRQQRALQQHQNKQRLLKRQQQQQEALMRRRQQQQAAEEYDNYREDLEVSLHSSEFSQSNHSGASSDAQPSFLTSSLLAQHTEQMGKPGPVTKNERVAARRAVQEERVRRKEPDLLERTKPKEPEHQLPPPALPTDRPLTRLEQIQVQQWEQQEAMFKNQANILDVEFEPVEIPPSFVRRRRTGSSEGSGKRRGPELPSFFRSPHSSAHSQGQVVSAGESHPAKLSANKVSAADKSGQRTVSVADDEDRLDNSAGREDSVNNLSINFGSLLRPVDLRATEVSMCLSLDSTDLDVSAIDGLFAANPGKTGASAAKDRADTSKATIVMLYQQILELTNKKHELESQPESDPTEKKEVALELEKLYQKLNAEVEM</sequence>
<evidence type="ECO:0000256" key="2">
    <source>
        <dbReference type="ARBA" id="ARBA00022771"/>
    </source>
</evidence>
<dbReference type="CDD" id="cd00065">
    <property type="entry name" value="FYVE_like_SF"/>
    <property type="match status" value="1"/>
</dbReference>
<evidence type="ECO:0000259" key="6">
    <source>
        <dbReference type="PROSITE" id="PS50178"/>
    </source>
</evidence>
<dbReference type="PANTHER" id="PTHR13510:SF44">
    <property type="entry name" value="RABENOSYN-5"/>
    <property type="match status" value="1"/>
</dbReference>
<name>A0A9W6TX63_9STRA</name>
<evidence type="ECO:0000256" key="4">
    <source>
        <dbReference type="PROSITE-ProRule" id="PRU00091"/>
    </source>
</evidence>
<dbReference type="InterPro" id="IPR000306">
    <property type="entry name" value="Znf_FYVE"/>
</dbReference>
<dbReference type="OrthoDB" id="77800at2759"/>
<dbReference type="InterPro" id="IPR023393">
    <property type="entry name" value="START-like_dom_sf"/>
</dbReference>
<accession>A0A9W6TX63</accession>
<evidence type="ECO:0000256" key="3">
    <source>
        <dbReference type="ARBA" id="ARBA00022833"/>
    </source>
</evidence>
<evidence type="ECO:0000313" key="7">
    <source>
        <dbReference type="EMBL" id="GMF21752.1"/>
    </source>
</evidence>
<dbReference type="GO" id="GO:0008270">
    <property type="term" value="F:zinc ion binding"/>
    <property type="evidence" value="ECO:0007669"/>
    <property type="project" value="UniProtKB-KW"/>
</dbReference>
<feature type="compositionally biased region" description="Low complexity" evidence="5">
    <location>
        <begin position="394"/>
        <end position="408"/>
    </location>
</feature>